<dbReference type="RefSeq" id="WP_111146566.1">
    <property type="nucleotide sequence ID" value="NZ_QKRB01000043.1"/>
</dbReference>
<reference evidence="3 4" key="1">
    <citation type="submission" date="2018-06" db="EMBL/GenBank/DDBJ databases">
        <title>Paenibacillus imtechensis sp. nov.</title>
        <authorList>
            <person name="Pinnaka A.K."/>
            <person name="Singh H."/>
            <person name="Kaur M."/>
        </authorList>
    </citation>
    <scope>NUCLEOTIDE SEQUENCE [LARGE SCALE GENOMIC DNA]</scope>
    <source>
        <strain evidence="3 4">SMB1</strain>
    </source>
</reference>
<dbReference type="PROSITE" id="PS50943">
    <property type="entry name" value="HTH_CROC1"/>
    <property type="match status" value="1"/>
</dbReference>
<feature type="domain" description="HTH cro/C1-type" evidence="2">
    <location>
        <begin position="6"/>
        <end position="60"/>
    </location>
</feature>
<evidence type="ECO:0000313" key="3">
    <source>
        <dbReference type="EMBL" id="PZD95821.1"/>
    </source>
</evidence>
<sequence>MPISKVKLARLEKGITQIELARKVNVTRQTISLIESGSYNPTLKLCIDLAEALDKTLDELFWEGRHHEG</sequence>
<evidence type="ECO:0000256" key="1">
    <source>
        <dbReference type="ARBA" id="ARBA00023125"/>
    </source>
</evidence>
<evidence type="ECO:0000259" key="2">
    <source>
        <dbReference type="PROSITE" id="PS50943"/>
    </source>
</evidence>
<dbReference type="GO" id="GO:0003677">
    <property type="term" value="F:DNA binding"/>
    <property type="evidence" value="ECO:0007669"/>
    <property type="project" value="UniProtKB-KW"/>
</dbReference>
<proteinExistence type="predicted"/>
<dbReference type="PANTHER" id="PTHR46558">
    <property type="entry name" value="TRACRIPTIONAL REGULATORY PROTEIN-RELATED-RELATED"/>
    <property type="match status" value="1"/>
</dbReference>
<gene>
    <name evidence="3" type="ORF">DNH61_10230</name>
</gene>
<dbReference type="InterPro" id="IPR010982">
    <property type="entry name" value="Lambda_DNA-bd_dom_sf"/>
</dbReference>
<dbReference type="InterPro" id="IPR001387">
    <property type="entry name" value="Cro/C1-type_HTH"/>
</dbReference>
<dbReference type="Gene3D" id="1.10.260.40">
    <property type="entry name" value="lambda repressor-like DNA-binding domains"/>
    <property type="match status" value="1"/>
</dbReference>
<dbReference type="OrthoDB" id="9808239at2"/>
<dbReference type="SMART" id="SM00530">
    <property type="entry name" value="HTH_XRE"/>
    <property type="match status" value="1"/>
</dbReference>
<name>A0A2W1LVL7_9BACL</name>
<comment type="caution">
    <text evidence="3">The sequence shown here is derived from an EMBL/GenBank/DDBJ whole genome shotgun (WGS) entry which is preliminary data.</text>
</comment>
<evidence type="ECO:0000313" key="4">
    <source>
        <dbReference type="Proteomes" id="UP000249522"/>
    </source>
</evidence>
<protein>
    <submittedName>
        <fullName evidence="3">Transcriptional regulator</fullName>
    </submittedName>
</protein>
<dbReference type="SUPFAM" id="SSF47413">
    <property type="entry name" value="lambda repressor-like DNA-binding domains"/>
    <property type="match status" value="1"/>
</dbReference>
<organism evidence="3 4">
    <name type="scientific">Paenibacillus sambharensis</name>
    <dbReference type="NCBI Taxonomy" id="1803190"/>
    <lineage>
        <taxon>Bacteria</taxon>
        <taxon>Bacillati</taxon>
        <taxon>Bacillota</taxon>
        <taxon>Bacilli</taxon>
        <taxon>Bacillales</taxon>
        <taxon>Paenibacillaceae</taxon>
        <taxon>Paenibacillus</taxon>
    </lineage>
</organism>
<dbReference type="Pfam" id="PF01381">
    <property type="entry name" value="HTH_3"/>
    <property type="match status" value="1"/>
</dbReference>
<keyword evidence="1" id="KW-0238">DNA-binding</keyword>
<dbReference type="PANTHER" id="PTHR46558:SF3">
    <property type="entry name" value="TRANSCRIPTIONAL REGULATOR"/>
    <property type="match status" value="1"/>
</dbReference>
<dbReference type="CDD" id="cd00093">
    <property type="entry name" value="HTH_XRE"/>
    <property type="match status" value="1"/>
</dbReference>
<dbReference type="AlphaFoldDB" id="A0A2W1LVL7"/>
<dbReference type="EMBL" id="QKRB01000043">
    <property type="protein sequence ID" value="PZD95821.1"/>
    <property type="molecule type" value="Genomic_DNA"/>
</dbReference>
<dbReference type="Proteomes" id="UP000249522">
    <property type="component" value="Unassembled WGS sequence"/>
</dbReference>
<keyword evidence="4" id="KW-1185">Reference proteome</keyword>
<accession>A0A2W1LVL7</accession>